<dbReference type="AlphaFoldDB" id="A0A017HNZ5"/>
<proteinExistence type="predicted"/>
<dbReference type="EMBL" id="AOSK01000062">
    <property type="protein sequence ID" value="EYD76020.1"/>
    <property type="molecule type" value="Genomic_DNA"/>
</dbReference>
<keyword evidence="4" id="KW-1185">Reference proteome</keyword>
<keyword evidence="1" id="KW-0472">Membrane</keyword>
<protein>
    <recommendedName>
        <fullName evidence="5">Nitric oxide reductase F protein</fullName>
    </recommendedName>
</protein>
<keyword evidence="2" id="KW-0732">Signal</keyword>
<dbReference type="RefSeq" id="WP_037280276.1">
    <property type="nucleotide sequence ID" value="NZ_KK088571.1"/>
</dbReference>
<gene>
    <name evidence="3" type="ORF">Rumeso_02449</name>
</gene>
<dbReference type="OrthoDB" id="7873828at2"/>
<evidence type="ECO:0008006" key="5">
    <source>
        <dbReference type="Google" id="ProtNLM"/>
    </source>
</evidence>
<comment type="caution">
    <text evidence="3">The sequence shown here is derived from an EMBL/GenBank/DDBJ whole genome shotgun (WGS) entry which is preliminary data.</text>
</comment>
<reference evidence="3 4" key="1">
    <citation type="submission" date="2013-02" db="EMBL/GenBank/DDBJ databases">
        <authorList>
            <person name="Fiebig A."/>
            <person name="Goeker M."/>
            <person name="Klenk H.-P.P."/>
        </authorList>
    </citation>
    <scope>NUCLEOTIDE SEQUENCE [LARGE SCALE GENOMIC DNA]</scope>
    <source>
        <strain evidence="3 4">DSM 19309</strain>
    </source>
</reference>
<evidence type="ECO:0000313" key="4">
    <source>
        <dbReference type="Proteomes" id="UP000019666"/>
    </source>
</evidence>
<name>A0A017HNZ5_9RHOB</name>
<feature type="chain" id="PRO_5001493037" description="Nitric oxide reductase F protein" evidence="2">
    <location>
        <begin position="20"/>
        <end position="97"/>
    </location>
</feature>
<evidence type="ECO:0000313" key="3">
    <source>
        <dbReference type="EMBL" id="EYD76020.1"/>
    </source>
</evidence>
<dbReference type="Proteomes" id="UP000019666">
    <property type="component" value="Unassembled WGS sequence"/>
</dbReference>
<feature type="transmembrane region" description="Helical" evidence="1">
    <location>
        <begin position="29"/>
        <end position="49"/>
    </location>
</feature>
<dbReference type="STRING" id="442562.Rumeso_02449"/>
<keyword evidence="1" id="KW-1133">Transmembrane helix</keyword>
<accession>A0A017HNZ5</accession>
<feature type="signal peptide" evidence="2">
    <location>
        <begin position="1"/>
        <end position="19"/>
    </location>
</feature>
<evidence type="ECO:0000256" key="1">
    <source>
        <dbReference type="SAM" id="Phobius"/>
    </source>
</evidence>
<organism evidence="3 4">
    <name type="scientific">Rubellimicrobium mesophilum DSM 19309</name>
    <dbReference type="NCBI Taxonomy" id="442562"/>
    <lineage>
        <taxon>Bacteria</taxon>
        <taxon>Pseudomonadati</taxon>
        <taxon>Pseudomonadota</taxon>
        <taxon>Alphaproteobacteria</taxon>
        <taxon>Rhodobacterales</taxon>
        <taxon>Roseobacteraceae</taxon>
        <taxon>Rubellimicrobium</taxon>
    </lineage>
</organism>
<evidence type="ECO:0000256" key="2">
    <source>
        <dbReference type="SAM" id="SignalP"/>
    </source>
</evidence>
<feature type="transmembrane region" description="Helical" evidence="1">
    <location>
        <begin position="61"/>
        <end position="83"/>
    </location>
</feature>
<sequence length="97" mass="9640">MLTKAWTTLLALTALSAAAALLLPGLGAAGWTAPTAILLFAWLKARVVLSRYLGLAAVPSVARGFGVVLALFMLAAGGLTLAADAGARPAVAAPAQN</sequence>
<dbReference type="HOGENOM" id="CLU_187708_0_0_5"/>
<keyword evidence="1" id="KW-0812">Transmembrane</keyword>